<dbReference type="Proteomes" id="UP001275084">
    <property type="component" value="Unassembled WGS sequence"/>
</dbReference>
<dbReference type="PANTHER" id="PTHR24148">
    <property type="entry name" value="ANKYRIN REPEAT DOMAIN-CONTAINING PROTEIN 39 HOMOLOG-RELATED"/>
    <property type="match status" value="1"/>
</dbReference>
<accession>A0AAJ0HHM2</accession>
<dbReference type="InterPro" id="IPR010730">
    <property type="entry name" value="HET"/>
</dbReference>
<dbReference type="Pfam" id="PF06985">
    <property type="entry name" value="HET"/>
    <property type="match status" value="1"/>
</dbReference>
<comment type="caution">
    <text evidence="2">The sequence shown here is derived from an EMBL/GenBank/DDBJ whole genome shotgun (WGS) entry which is preliminary data.</text>
</comment>
<gene>
    <name evidence="2" type="ORF">B0T25DRAFT_454983</name>
</gene>
<dbReference type="PANTHER" id="PTHR24148:SF73">
    <property type="entry name" value="HET DOMAIN PROTEIN (AFU_ORTHOLOGUE AFUA_8G01020)"/>
    <property type="match status" value="1"/>
</dbReference>
<organism evidence="2 3">
    <name type="scientific">Lasiosphaeria hispida</name>
    <dbReference type="NCBI Taxonomy" id="260671"/>
    <lineage>
        <taxon>Eukaryota</taxon>
        <taxon>Fungi</taxon>
        <taxon>Dikarya</taxon>
        <taxon>Ascomycota</taxon>
        <taxon>Pezizomycotina</taxon>
        <taxon>Sordariomycetes</taxon>
        <taxon>Sordariomycetidae</taxon>
        <taxon>Sordariales</taxon>
        <taxon>Lasiosphaeriaceae</taxon>
        <taxon>Lasiosphaeria</taxon>
    </lineage>
</organism>
<dbReference type="AlphaFoldDB" id="A0AAJ0HHM2"/>
<feature type="non-terminal residue" evidence="2">
    <location>
        <position position="474"/>
    </location>
</feature>
<evidence type="ECO:0000259" key="1">
    <source>
        <dbReference type="Pfam" id="PF06985"/>
    </source>
</evidence>
<name>A0AAJ0HHM2_9PEZI</name>
<feature type="domain" description="Heterokaryon incompatibility" evidence="1">
    <location>
        <begin position="77"/>
        <end position="264"/>
    </location>
</feature>
<keyword evidence="3" id="KW-1185">Reference proteome</keyword>
<protein>
    <submittedName>
        <fullName evidence="2">Heterokaryon incompatibility protein-domain-containing protein</fullName>
    </submittedName>
</protein>
<sequence length="474" mass="53401">MFPVVQKWVSLYHAPVPRPETTCYASTFEYSRPLPNARSFRVFHLSPPRPGDKARDDLSAILRGRIEVVDLDGDCRYNALSYCWEGSIEPSPYARQRRDRIVVEEADGSTSQLLISPALSTALRHLRIQGQPLPLFIDQICINQADSAERSRQINLMGDIYRSCECVVSWLDVATRYTDALFDFLPRVSENELLLQLMQNPPRASALLQSGMERRTDFGGDETLRQDVEGMTALTREHWLHFPHRGFLEICMRRWFRRIWIVQEACLGREMVFVCGRRSCSAGALEAVSQLKMLGSTVEHLEGATLPGHYRPPKHDTEAKHRAFMATTLVFRIFRERAAAWETPAHTNGSQMRRGLDNLVVRFNLDTMAQGPSARLGSSDPKDYIYALKGLAPADDPVSTQLVTDYALPAAAIFTAFTRLLLTPSPSPIDTLFLSQPATRTVPDLPTWVPDWSTHLTNPHGYRTGCTPVFRAGG</sequence>
<dbReference type="InterPro" id="IPR052895">
    <property type="entry name" value="HetReg/Transcr_Mod"/>
</dbReference>
<proteinExistence type="predicted"/>
<reference evidence="2" key="1">
    <citation type="journal article" date="2023" name="Mol. Phylogenet. Evol.">
        <title>Genome-scale phylogeny and comparative genomics of the fungal order Sordariales.</title>
        <authorList>
            <person name="Hensen N."/>
            <person name="Bonometti L."/>
            <person name="Westerberg I."/>
            <person name="Brannstrom I.O."/>
            <person name="Guillou S."/>
            <person name="Cros-Aarteil S."/>
            <person name="Calhoun S."/>
            <person name="Haridas S."/>
            <person name="Kuo A."/>
            <person name="Mondo S."/>
            <person name="Pangilinan J."/>
            <person name="Riley R."/>
            <person name="LaButti K."/>
            <person name="Andreopoulos B."/>
            <person name="Lipzen A."/>
            <person name="Chen C."/>
            <person name="Yan M."/>
            <person name="Daum C."/>
            <person name="Ng V."/>
            <person name="Clum A."/>
            <person name="Steindorff A."/>
            <person name="Ohm R.A."/>
            <person name="Martin F."/>
            <person name="Silar P."/>
            <person name="Natvig D.O."/>
            <person name="Lalanne C."/>
            <person name="Gautier V."/>
            <person name="Ament-Velasquez S.L."/>
            <person name="Kruys A."/>
            <person name="Hutchinson M.I."/>
            <person name="Powell A.J."/>
            <person name="Barry K."/>
            <person name="Miller A.N."/>
            <person name="Grigoriev I.V."/>
            <person name="Debuchy R."/>
            <person name="Gladieux P."/>
            <person name="Hiltunen Thoren M."/>
            <person name="Johannesson H."/>
        </authorList>
    </citation>
    <scope>NUCLEOTIDE SEQUENCE</scope>
    <source>
        <strain evidence="2">CBS 955.72</strain>
    </source>
</reference>
<dbReference type="EMBL" id="JAUIQD010000004">
    <property type="protein sequence ID" value="KAK3352784.1"/>
    <property type="molecule type" value="Genomic_DNA"/>
</dbReference>
<evidence type="ECO:0000313" key="3">
    <source>
        <dbReference type="Proteomes" id="UP001275084"/>
    </source>
</evidence>
<reference evidence="2" key="2">
    <citation type="submission" date="2023-06" db="EMBL/GenBank/DDBJ databases">
        <authorList>
            <consortium name="Lawrence Berkeley National Laboratory"/>
            <person name="Haridas S."/>
            <person name="Hensen N."/>
            <person name="Bonometti L."/>
            <person name="Westerberg I."/>
            <person name="Brannstrom I.O."/>
            <person name="Guillou S."/>
            <person name="Cros-Aarteil S."/>
            <person name="Calhoun S."/>
            <person name="Kuo A."/>
            <person name="Mondo S."/>
            <person name="Pangilinan J."/>
            <person name="Riley R."/>
            <person name="Labutti K."/>
            <person name="Andreopoulos B."/>
            <person name="Lipzen A."/>
            <person name="Chen C."/>
            <person name="Yanf M."/>
            <person name="Daum C."/>
            <person name="Ng V."/>
            <person name="Clum A."/>
            <person name="Steindorff A."/>
            <person name="Ohm R."/>
            <person name="Martin F."/>
            <person name="Silar P."/>
            <person name="Natvig D."/>
            <person name="Lalanne C."/>
            <person name="Gautier V."/>
            <person name="Ament-Velasquez S.L."/>
            <person name="Kruys A."/>
            <person name="Hutchinson M.I."/>
            <person name="Powell A.J."/>
            <person name="Barry K."/>
            <person name="Miller A.N."/>
            <person name="Grigoriev I.V."/>
            <person name="Debuchy R."/>
            <person name="Gladieux P."/>
            <person name="Thoren M.H."/>
            <person name="Johannesson H."/>
        </authorList>
    </citation>
    <scope>NUCLEOTIDE SEQUENCE</scope>
    <source>
        <strain evidence="2">CBS 955.72</strain>
    </source>
</reference>
<evidence type="ECO:0000313" key="2">
    <source>
        <dbReference type="EMBL" id="KAK3352784.1"/>
    </source>
</evidence>